<dbReference type="Pfam" id="PF02486">
    <property type="entry name" value="Rep_trans"/>
    <property type="match status" value="1"/>
</dbReference>
<dbReference type="InterPro" id="IPR003491">
    <property type="entry name" value="REP-like_C"/>
</dbReference>
<sequence length="413" mass="45536">MTPTQLENVCRVTPEEYATFGAALPASAQAQRDGAGSAGATGCGFPPPTKRGGKVPKRRDAQHLNEVKLVLTDSGETKMVMVRKPIDGECAFIDGMRFTVGVETWHRGEKGTLLTDSQVMTECSLMMERVFGFGVTKSLGHGRDFYTSCFVLGEDLGYVCMGGKSQRGTMLIVLHGTGAMAARAGWEGRLFQFLSTVASRPTITRIDLAHDDYEGAYWTCDYADRAFDLGWWKMGGRMPSHEYRGNWKRPDGSGRTLYIGKRKNGKLCRTYEKGKQLGDESSLWVRCEVEVHNNDRVIPLDVLLHPSGYFLGQYDALCVIAPHIEGKRIRTARAVVQITVQACLDNVKKSYGAYIRVLRLALGDVGLLDAIQRNDDVYPVRLKTPDETMYGKGIHLAPTVSADVESGLFGVFA</sequence>
<accession>A0ABX1Q479</accession>
<gene>
    <name evidence="3" type="ORF">GPA22_17695</name>
</gene>
<organism evidence="3 4">
    <name type="scientific">Aromatoleum toluvorans</name>
    <dbReference type="NCBI Taxonomy" id="92002"/>
    <lineage>
        <taxon>Bacteria</taxon>
        <taxon>Pseudomonadati</taxon>
        <taxon>Pseudomonadota</taxon>
        <taxon>Betaproteobacteria</taxon>
        <taxon>Rhodocyclales</taxon>
        <taxon>Rhodocyclaceae</taxon>
        <taxon>Aromatoleum</taxon>
    </lineage>
</organism>
<feature type="domain" description="Replication initiation protein-like C-terminal" evidence="2">
    <location>
        <begin position="202"/>
        <end position="307"/>
    </location>
</feature>
<evidence type="ECO:0000256" key="1">
    <source>
        <dbReference type="SAM" id="MobiDB-lite"/>
    </source>
</evidence>
<dbReference type="EMBL" id="WTVN01000032">
    <property type="protein sequence ID" value="NMG45551.1"/>
    <property type="molecule type" value="Genomic_DNA"/>
</dbReference>
<keyword evidence="4" id="KW-1185">Reference proteome</keyword>
<evidence type="ECO:0000259" key="2">
    <source>
        <dbReference type="Pfam" id="PF02486"/>
    </source>
</evidence>
<protein>
    <submittedName>
        <fullName evidence="3">Phage replication protein</fullName>
    </submittedName>
</protein>
<evidence type="ECO:0000313" key="4">
    <source>
        <dbReference type="Proteomes" id="UP000623795"/>
    </source>
</evidence>
<reference evidence="3 4" key="1">
    <citation type="submission" date="2019-12" db="EMBL/GenBank/DDBJ databases">
        <title>Comparative genomics gives insights into the taxonomy of the Azoarcus-Aromatoleum group and reveals separate origins of nif in the plant-associated Azoarcus and non-plant-associated Aromatoleum sub-groups.</title>
        <authorList>
            <person name="Lafos M."/>
            <person name="Maluk M."/>
            <person name="Batista M."/>
            <person name="Junghare M."/>
            <person name="Carmona M."/>
            <person name="Faoro H."/>
            <person name="Cruz L.M."/>
            <person name="Battistoni F."/>
            <person name="De Souza E."/>
            <person name="Pedrosa F."/>
            <person name="Chen W.-M."/>
            <person name="Poole P.S."/>
            <person name="Dixon R.A."/>
            <person name="James E.K."/>
        </authorList>
    </citation>
    <scope>NUCLEOTIDE SEQUENCE [LARGE SCALE GENOMIC DNA]</scope>
    <source>
        <strain evidence="3 4">Td21</strain>
    </source>
</reference>
<dbReference type="RefSeq" id="WP_169257390.1">
    <property type="nucleotide sequence ID" value="NZ_WTVN01000032.1"/>
</dbReference>
<proteinExistence type="predicted"/>
<dbReference type="Proteomes" id="UP000623795">
    <property type="component" value="Unassembled WGS sequence"/>
</dbReference>
<evidence type="ECO:0000313" key="3">
    <source>
        <dbReference type="EMBL" id="NMG45551.1"/>
    </source>
</evidence>
<feature type="region of interest" description="Disordered" evidence="1">
    <location>
        <begin position="31"/>
        <end position="59"/>
    </location>
</feature>
<name>A0ABX1Q479_9RHOO</name>
<comment type="caution">
    <text evidence="3">The sequence shown here is derived from an EMBL/GenBank/DDBJ whole genome shotgun (WGS) entry which is preliminary data.</text>
</comment>